<dbReference type="Pfam" id="PF13616">
    <property type="entry name" value="Rotamase_3"/>
    <property type="match status" value="1"/>
</dbReference>
<sequence length="336" mass="37369">MCMNARRLEAGHEAVRHTKIPNARGPSAMLPFRTRIASVACAAMLAMPVAAAAQSSQDEEAGAGNDHNPVVATVDGEKIHFADLMEQARDLPQQYQKQLPAVLPQLIDRLVDLELAAQAAKEAGLGDDGEVQKRLQELKKEVMRDVYLENQVTDYITDERLQAQYDDYLEKEGTKKEVHARHILVETKEKAQELIGKLEGGADFVETAKEHSTGPSGENGGDLGFFAKGQMVPEFEKAAFELEPGEFTKEPVKTDFGWHIIKVTERRDKEPKSFEEMKPGLYRQLQREALETALADLRKDADIKTYPERIQEVIDRTRSRAQGNNEGAGDESGGEN</sequence>
<gene>
    <name evidence="11" type="ORF">DRB17_15420</name>
</gene>
<evidence type="ECO:0000313" key="11">
    <source>
        <dbReference type="EMBL" id="RDD60975.1"/>
    </source>
</evidence>
<name>A0A369T9C2_9PROT</name>
<dbReference type="PROSITE" id="PS50198">
    <property type="entry name" value="PPIC_PPIASE_2"/>
    <property type="match status" value="1"/>
</dbReference>
<dbReference type="Gene3D" id="1.10.8.1040">
    <property type="match status" value="1"/>
</dbReference>
<dbReference type="Proteomes" id="UP000253941">
    <property type="component" value="Unassembled WGS sequence"/>
</dbReference>
<dbReference type="EC" id="5.2.1.8" evidence="3"/>
<proteinExistence type="inferred from homology"/>
<dbReference type="InterPro" id="IPR046357">
    <property type="entry name" value="PPIase_dom_sf"/>
</dbReference>
<feature type="domain" description="PpiC" evidence="10">
    <location>
        <begin position="175"/>
        <end position="265"/>
    </location>
</feature>
<dbReference type="InterPro" id="IPR050245">
    <property type="entry name" value="PrsA_foldase"/>
</dbReference>
<dbReference type="Gene3D" id="3.10.50.40">
    <property type="match status" value="1"/>
</dbReference>
<organism evidence="11 12">
    <name type="scientific">Ferruginivarius sediminum</name>
    <dbReference type="NCBI Taxonomy" id="2661937"/>
    <lineage>
        <taxon>Bacteria</taxon>
        <taxon>Pseudomonadati</taxon>
        <taxon>Pseudomonadota</taxon>
        <taxon>Alphaproteobacteria</taxon>
        <taxon>Rhodospirillales</taxon>
        <taxon>Rhodospirillaceae</taxon>
        <taxon>Ferruginivarius</taxon>
    </lineage>
</organism>
<evidence type="ECO:0000313" key="12">
    <source>
        <dbReference type="Proteomes" id="UP000253941"/>
    </source>
</evidence>
<keyword evidence="12" id="KW-1185">Reference proteome</keyword>
<dbReference type="PANTHER" id="PTHR47245">
    <property type="entry name" value="PEPTIDYLPROLYL ISOMERASE"/>
    <property type="match status" value="1"/>
</dbReference>
<dbReference type="PANTHER" id="PTHR47245:SF2">
    <property type="entry name" value="PEPTIDYL-PROLYL CIS-TRANS ISOMERASE HP_0175-RELATED"/>
    <property type="match status" value="1"/>
</dbReference>
<evidence type="ECO:0000256" key="3">
    <source>
        <dbReference type="ARBA" id="ARBA00013194"/>
    </source>
</evidence>
<dbReference type="AlphaFoldDB" id="A0A369T9C2"/>
<reference evidence="11 12" key="1">
    <citation type="submission" date="2018-07" db="EMBL/GenBank/DDBJ databases">
        <title>Venubactetium sediminum gen. nov., sp. nov., isolated from a marine solar saltern.</title>
        <authorList>
            <person name="Wang S."/>
        </authorList>
    </citation>
    <scope>NUCLEOTIDE SEQUENCE [LARGE SCALE GENOMIC DNA]</scope>
    <source>
        <strain evidence="11 12">WD2A32</strain>
    </source>
</reference>
<accession>A0A369T9C2</accession>
<evidence type="ECO:0000256" key="4">
    <source>
        <dbReference type="ARBA" id="ARBA00018370"/>
    </source>
</evidence>
<dbReference type="GO" id="GO:0003755">
    <property type="term" value="F:peptidyl-prolyl cis-trans isomerase activity"/>
    <property type="evidence" value="ECO:0007669"/>
    <property type="project" value="UniProtKB-KW"/>
</dbReference>
<dbReference type="SUPFAM" id="SSF54534">
    <property type="entry name" value="FKBP-like"/>
    <property type="match status" value="1"/>
</dbReference>
<dbReference type="EMBL" id="QPMH01000017">
    <property type="protein sequence ID" value="RDD60975.1"/>
    <property type="molecule type" value="Genomic_DNA"/>
</dbReference>
<protein>
    <recommendedName>
        <fullName evidence="4">Parvulin-like PPIase</fullName>
        <ecNumber evidence="3">5.2.1.8</ecNumber>
    </recommendedName>
    <alternativeName>
        <fullName evidence="6">Peptidyl-prolyl cis-trans isomerase plp</fullName>
    </alternativeName>
    <alternativeName>
        <fullName evidence="7">Rotamase plp</fullName>
    </alternativeName>
</protein>
<evidence type="ECO:0000256" key="6">
    <source>
        <dbReference type="ARBA" id="ARBA00030642"/>
    </source>
</evidence>
<evidence type="ECO:0000256" key="1">
    <source>
        <dbReference type="ARBA" id="ARBA00000971"/>
    </source>
</evidence>
<feature type="region of interest" description="Disordered" evidence="9">
    <location>
        <begin position="313"/>
        <end position="336"/>
    </location>
</feature>
<evidence type="ECO:0000256" key="2">
    <source>
        <dbReference type="ARBA" id="ARBA00007656"/>
    </source>
</evidence>
<comment type="similarity">
    <text evidence="2">Belongs to the PpiC/parvulin rotamase family.</text>
</comment>
<comment type="caution">
    <text evidence="11">The sequence shown here is derived from an EMBL/GenBank/DDBJ whole genome shotgun (WGS) entry which is preliminary data.</text>
</comment>
<evidence type="ECO:0000259" key="10">
    <source>
        <dbReference type="PROSITE" id="PS50198"/>
    </source>
</evidence>
<keyword evidence="5 8" id="KW-0697">Rotamase</keyword>
<dbReference type="InterPro" id="IPR000297">
    <property type="entry name" value="PPIase_PpiC"/>
</dbReference>
<evidence type="ECO:0000256" key="5">
    <source>
        <dbReference type="ARBA" id="ARBA00023110"/>
    </source>
</evidence>
<evidence type="ECO:0000256" key="7">
    <source>
        <dbReference type="ARBA" id="ARBA00031484"/>
    </source>
</evidence>
<evidence type="ECO:0000256" key="9">
    <source>
        <dbReference type="SAM" id="MobiDB-lite"/>
    </source>
</evidence>
<evidence type="ECO:0000256" key="8">
    <source>
        <dbReference type="PROSITE-ProRule" id="PRU00278"/>
    </source>
</evidence>
<keyword evidence="8 11" id="KW-0413">Isomerase</keyword>
<comment type="catalytic activity">
    <reaction evidence="1">
        <text>[protein]-peptidylproline (omega=180) = [protein]-peptidylproline (omega=0)</text>
        <dbReference type="Rhea" id="RHEA:16237"/>
        <dbReference type="Rhea" id="RHEA-COMP:10747"/>
        <dbReference type="Rhea" id="RHEA-COMP:10748"/>
        <dbReference type="ChEBI" id="CHEBI:83833"/>
        <dbReference type="ChEBI" id="CHEBI:83834"/>
        <dbReference type="EC" id="5.2.1.8"/>
    </reaction>
</comment>